<dbReference type="KEGG" id="aaxa:NCTC10138_01471"/>
<keyword evidence="1" id="KW-0472">Membrane</keyword>
<dbReference type="Gene3D" id="3.40.50.300">
    <property type="entry name" value="P-loop containing nucleotide triphosphate hydrolases"/>
    <property type="match status" value="1"/>
</dbReference>
<feature type="transmembrane region" description="Helical" evidence="1">
    <location>
        <begin position="59"/>
        <end position="82"/>
    </location>
</feature>
<evidence type="ECO:0000313" key="2">
    <source>
        <dbReference type="EMBL" id="VEU81080.1"/>
    </source>
</evidence>
<accession>A0A449BFJ6</accession>
<organism evidence="2 3">
    <name type="scientific">Haploplasma axanthum</name>
    <name type="common">Acholeplasma axanthum</name>
    <dbReference type="NCBI Taxonomy" id="29552"/>
    <lineage>
        <taxon>Bacteria</taxon>
        <taxon>Bacillati</taxon>
        <taxon>Mycoplasmatota</taxon>
        <taxon>Mollicutes</taxon>
        <taxon>Acholeplasmatales</taxon>
        <taxon>Acholeplasmataceae</taxon>
        <taxon>Haploplasma</taxon>
    </lineage>
</organism>
<evidence type="ECO:0008006" key="4">
    <source>
        <dbReference type="Google" id="ProtNLM"/>
    </source>
</evidence>
<dbReference type="AlphaFoldDB" id="A0A449BFJ6"/>
<gene>
    <name evidence="2" type="ORF">NCTC10138_01471</name>
</gene>
<dbReference type="EMBL" id="LR215048">
    <property type="protein sequence ID" value="VEU81080.1"/>
    <property type="molecule type" value="Genomic_DNA"/>
</dbReference>
<sequence>MGQFSQWFVDFFRLFLDNLWRLIKSFFVGIYNLLIGYPIEYAKEFLIVSKSFSFLDWMLSVFFIVIFLILVVMFFVVVFQLLKRYFRFTKIEYEKLELLSRMNVLERKLKNGGIANINNVPKNELGFQGNKQVAKTEQQRTKGNRFVKLTLIDEKYKYSVLPTYMKEEEKLTLSQLVTHFRNYSAKNHKLYYNERIISIFLAGMATSKIMILEGISGTGKTSLPYAFGKFINHNSAIISVQPSWRDRYEMMGYLNEFTKKFNETEFLKTIYETTYRTDIQLIVLDEMNLARVEYYFADFLSLLELPNSDEWLLDIVPEQIIGDPINLKEGKIKIPENIWFVGTANKDDSTFAITDKVYDRAASIEMNDKAESFDAPETPSIKLSYKYIRELFDNALDEYKLSDRGLEAIKELDNYITKNFEITFGNRIMKQLLTFVPVYIACGRDEVEGIDYIVSRKIIRKFETLNLPFLKKELEELLVIFDQLFGKDKLIDSKTMIQKYIRQI</sequence>
<evidence type="ECO:0000313" key="3">
    <source>
        <dbReference type="Proteomes" id="UP000289841"/>
    </source>
</evidence>
<evidence type="ECO:0000256" key="1">
    <source>
        <dbReference type="SAM" id="Phobius"/>
    </source>
</evidence>
<name>A0A449BFJ6_HAPAX</name>
<feature type="transmembrane region" description="Helical" evidence="1">
    <location>
        <begin position="21"/>
        <end position="39"/>
    </location>
</feature>
<reference evidence="2 3" key="1">
    <citation type="submission" date="2019-01" db="EMBL/GenBank/DDBJ databases">
        <authorList>
            <consortium name="Pathogen Informatics"/>
        </authorList>
    </citation>
    <scope>NUCLEOTIDE SEQUENCE [LARGE SCALE GENOMIC DNA]</scope>
    <source>
        <strain evidence="2 3">NCTC10138</strain>
    </source>
</reference>
<dbReference type="OrthoDB" id="9781481at2"/>
<protein>
    <recommendedName>
        <fullName evidence="4">ATPase dynein-related AAA domain-containing protein</fullName>
    </recommendedName>
</protein>
<keyword evidence="3" id="KW-1185">Reference proteome</keyword>
<dbReference type="SUPFAM" id="SSF52540">
    <property type="entry name" value="P-loop containing nucleoside triphosphate hydrolases"/>
    <property type="match status" value="1"/>
</dbReference>
<keyword evidence="1" id="KW-1133">Transmembrane helix</keyword>
<keyword evidence="1" id="KW-0812">Transmembrane</keyword>
<dbReference type="InterPro" id="IPR027417">
    <property type="entry name" value="P-loop_NTPase"/>
</dbReference>
<dbReference type="Proteomes" id="UP000289841">
    <property type="component" value="Chromosome"/>
</dbReference>
<proteinExistence type="predicted"/>
<dbReference type="STRING" id="1278311.GCA_000428705_00163"/>